<name>A0A399QSB0_9PROT</name>
<accession>A0A399QSB0</accession>
<dbReference type="AlphaFoldDB" id="A0A399QSB0"/>
<dbReference type="CDD" id="cd03802">
    <property type="entry name" value="GT4_AviGT4-like"/>
    <property type="match status" value="1"/>
</dbReference>
<dbReference type="PANTHER" id="PTHR12526">
    <property type="entry name" value="GLYCOSYLTRANSFERASE"/>
    <property type="match status" value="1"/>
</dbReference>
<evidence type="ECO:0000313" key="3">
    <source>
        <dbReference type="EMBL" id="RIJ21650.1"/>
    </source>
</evidence>
<dbReference type="Proteomes" id="UP000265431">
    <property type="component" value="Unassembled WGS sequence"/>
</dbReference>
<dbReference type="OrthoDB" id="9790710at2"/>
<dbReference type="RefSeq" id="WP_119380369.1">
    <property type="nucleotide sequence ID" value="NZ_QWGB01000008.1"/>
</dbReference>
<reference evidence="3 4" key="1">
    <citation type="submission" date="2018-08" db="EMBL/GenBank/DDBJ databases">
        <title>Henriciella mobilis sp. nov., isolated from seawater.</title>
        <authorList>
            <person name="Cheng H."/>
            <person name="Wu Y.-H."/>
            <person name="Xu X.-W."/>
            <person name="Guo L.-L."/>
        </authorList>
    </citation>
    <scope>NUCLEOTIDE SEQUENCE [LARGE SCALE GENOMIC DNA]</scope>
    <source>
        <strain evidence="3 4">CCUG66934</strain>
    </source>
</reference>
<dbReference type="PANTHER" id="PTHR12526:SF595">
    <property type="entry name" value="BLL5217 PROTEIN"/>
    <property type="match status" value="1"/>
</dbReference>
<dbReference type="GO" id="GO:0016757">
    <property type="term" value="F:glycosyltransferase activity"/>
    <property type="evidence" value="ECO:0007669"/>
    <property type="project" value="InterPro"/>
</dbReference>
<keyword evidence="4" id="KW-1185">Reference proteome</keyword>
<feature type="domain" description="Glycosyl transferase family 1" evidence="1">
    <location>
        <begin position="174"/>
        <end position="319"/>
    </location>
</feature>
<feature type="domain" description="Glycosyltransferase subfamily 4-like N-terminal" evidence="2">
    <location>
        <begin position="18"/>
        <end position="161"/>
    </location>
</feature>
<dbReference type="SUPFAM" id="SSF53756">
    <property type="entry name" value="UDP-Glycosyltransferase/glycogen phosphorylase"/>
    <property type="match status" value="1"/>
</dbReference>
<dbReference type="Pfam" id="PF00534">
    <property type="entry name" value="Glycos_transf_1"/>
    <property type="match status" value="1"/>
</dbReference>
<dbReference type="InterPro" id="IPR028098">
    <property type="entry name" value="Glyco_trans_4-like_N"/>
</dbReference>
<comment type="caution">
    <text evidence="3">The sequence shown here is derived from an EMBL/GenBank/DDBJ whole genome shotgun (WGS) entry which is preliminary data.</text>
</comment>
<sequence>MKIAQVCPLIYACPPANVGGTEWMVHTLTEGLCAHGHDVTLFAATGSKTSAHLVEFGPPVADIDGAPPGYAAAREAVLLSQVRAAAAEFDIIHFHTEFMHSVFLDGPVPTLTTVHWRVDELDRQTYFEHFDKLPVAAISRSQAEQFPATANVRSIIHHGIDRDTYRPGPGAGGVAFLGRLTDQKGPDRAITAAREAGMKIKLAGNVDIGNPAYFDREVRPLLGADAEYVGKVNLQEKQDFLGSASVFAMPINWPEPFGLVMIEAMACGTPVVATPYGAAPEIVEDGVTGFIAEDGPEFAAALKAAQNLDRAAIRKRFEERFTSDRMVADYEKTYAALLA</sequence>
<gene>
    <name evidence="3" type="ORF">D1224_12900</name>
</gene>
<protein>
    <submittedName>
        <fullName evidence="3">Glycosyltransferase family 4 protein</fullName>
    </submittedName>
</protein>
<evidence type="ECO:0000259" key="1">
    <source>
        <dbReference type="Pfam" id="PF00534"/>
    </source>
</evidence>
<dbReference type="Pfam" id="PF13439">
    <property type="entry name" value="Glyco_transf_4"/>
    <property type="match status" value="1"/>
</dbReference>
<dbReference type="InterPro" id="IPR001296">
    <property type="entry name" value="Glyco_trans_1"/>
</dbReference>
<evidence type="ECO:0000313" key="4">
    <source>
        <dbReference type="Proteomes" id="UP000265431"/>
    </source>
</evidence>
<dbReference type="Gene3D" id="3.40.50.2000">
    <property type="entry name" value="Glycogen Phosphorylase B"/>
    <property type="match status" value="2"/>
</dbReference>
<evidence type="ECO:0000259" key="2">
    <source>
        <dbReference type="Pfam" id="PF13439"/>
    </source>
</evidence>
<proteinExistence type="predicted"/>
<dbReference type="EMBL" id="QWGB01000008">
    <property type="protein sequence ID" value="RIJ21650.1"/>
    <property type="molecule type" value="Genomic_DNA"/>
</dbReference>
<keyword evidence="3" id="KW-0808">Transferase</keyword>
<organism evidence="3 4">
    <name type="scientific">Henriciella barbarensis</name>
    <dbReference type="NCBI Taxonomy" id="86342"/>
    <lineage>
        <taxon>Bacteria</taxon>
        <taxon>Pseudomonadati</taxon>
        <taxon>Pseudomonadota</taxon>
        <taxon>Alphaproteobacteria</taxon>
        <taxon>Hyphomonadales</taxon>
        <taxon>Hyphomonadaceae</taxon>
        <taxon>Henriciella</taxon>
    </lineage>
</organism>